<dbReference type="EMBL" id="WNWS01000001">
    <property type="protein sequence ID" value="KAE9989132.1"/>
    <property type="molecule type" value="Genomic_DNA"/>
</dbReference>
<comment type="caution">
    <text evidence="2">The sequence shown here is derived from an EMBL/GenBank/DDBJ whole genome shotgun (WGS) entry which is preliminary data.</text>
</comment>
<name>A0A8H3VFJ1_VENIN</name>
<sequence length="585" mass="68223">MDRPLDDDYVANLLKEDAKRANQNASLIGMRAYMPQKTNAEAPKPNKRFLRNIIRETNSHNQALLAKEAEESRARLRDLREKEAREARKLANRGRSPRDHSEERHRTKRRRVDVMARDSNRLSPPQEFEPSESRRERSRERSRERAINSKKPRREDNDSEDEQERSTRRPHKRARETNTLDQAITKSLRRAENHRRHRSRSRDRSNSGGEDRHRKSTHLDRDRKSTRHDRSRDRSASPERSREREGPHRKHRQRKSRSHSRSRSKSRERSHRRKRSPEMVGRHRRTSPRHSNKHGSMDVDYPKITSSGKRSNRWDVAPSPHIAVQPSRTKQRQQDSDSDPLENIVGPLPPHPAPVIKVRGRGAISSSAMDSRFSASYDPNADVEPEVGPTDDWEMALEAMRDRAKFKQTQGDRLRAAGFSEDEVNKWEKGGEKTEEDVRWAKKGEGREWDRDQMLINTIIHLNVHRVIEATLVTLGHTVYIFDAHKGYLFQSILALYTTITSIITIYDLPTRSNSTIATQYRLILPTQNNSMEKPETKITEPIYKRSVFYCSRCRTAISIDSKEEEKEVQEKHDKCGDIGAGTFR</sequence>
<evidence type="ECO:0000313" key="3">
    <source>
        <dbReference type="Proteomes" id="UP000447873"/>
    </source>
</evidence>
<protein>
    <submittedName>
        <fullName evidence="2">Uncharacterized protein</fullName>
    </submittedName>
</protein>
<dbReference type="PANTHER" id="PTHR40132:SF1">
    <property type="entry name" value="PRE-MRNA-SPLICING FACTOR 38B"/>
    <property type="match status" value="1"/>
</dbReference>
<feature type="region of interest" description="Disordered" evidence="1">
    <location>
        <begin position="84"/>
        <end position="356"/>
    </location>
</feature>
<gene>
    <name evidence="2" type="ORF">EG328_000063</name>
</gene>
<dbReference type="PANTHER" id="PTHR40132">
    <property type="entry name" value="PRE-MRNA-SPLICING FACTOR 38B"/>
    <property type="match status" value="1"/>
</dbReference>
<organism evidence="2 3">
    <name type="scientific">Venturia inaequalis</name>
    <name type="common">Apple scab fungus</name>
    <dbReference type="NCBI Taxonomy" id="5025"/>
    <lineage>
        <taxon>Eukaryota</taxon>
        <taxon>Fungi</taxon>
        <taxon>Dikarya</taxon>
        <taxon>Ascomycota</taxon>
        <taxon>Pezizomycotina</taxon>
        <taxon>Dothideomycetes</taxon>
        <taxon>Pleosporomycetidae</taxon>
        <taxon>Venturiales</taxon>
        <taxon>Venturiaceae</taxon>
        <taxon>Venturia</taxon>
    </lineage>
</organism>
<feature type="compositionally biased region" description="Basic and acidic residues" evidence="1">
    <location>
        <begin position="131"/>
        <end position="147"/>
    </location>
</feature>
<evidence type="ECO:0000313" key="2">
    <source>
        <dbReference type="EMBL" id="KAE9989132.1"/>
    </source>
</evidence>
<feature type="compositionally biased region" description="Basic residues" evidence="1">
    <location>
        <begin position="192"/>
        <end position="201"/>
    </location>
</feature>
<feature type="compositionally biased region" description="Basic and acidic residues" evidence="1">
    <location>
        <begin position="96"/>
        <end position="105"/>
    </location>
</feature>
<dbReference type="AlphaFoldDB" id="A0A8H3VFJ1"/>
<feature type="compositionally biased region" description="Basic residues" evidence="1">
    <location>
        <begin position="282"/>
        <end position="293"/>
    </location>
</feature>
<feature type="compositionally biased region" description="Basic residues" evidence="1">
    <location>
        <begin position="247"/>
        <end position="275"/>
    </location>
</feature>
<dbReference type="Proteomes" id="UP000447873">
    <property type="component" value="Unassembled WGS sequence"/>
</dbReference>
<proteinExistence type="predicted"/>
<reference evidence="2 3" key="1">
    <citation type="submission" date="2018-12" db="EMBL/GenBank/DDBJ databases">
        <title>Venturia inaequalis Genome Resource.</title>
        <authorList>
            <person name="Lichtner F.J."/>
        </authorList>
    </citation>
    <scope>NUCLEOTIDE SEQUENCE [LARGE SCALE GENOMIC DNA]</scope>
    <source>
        <strain evidence="2 3">120213</strain>
    </source>
</reference>
<feature type="compositionally biased region" description="Basic and acidic residues" evidence="1">
    <location>
        <begin position="202"/>
        <end position="246"/>
    </location>
</feature>
<evidence type="ECO:0000256" key="1">
    <source>
        <dbReference type="SAM" id="MobiDB-lite"/>
    </source>
</evidence>
<accession>A0A8H3VFJ1</accession>